<dbReference type="Pfam" id="PF02397">
    <property type="entry name" value="Bac_transf"/>
    <property type="match status" value="1"/>
</dbReference>
<proteinExistence type="inferred from homology"/>
<dbReference type="InterPro" id="IPR003362">
    <property type="entry name" value="Bact_transf"/>
</dbReference>
<reference evidence="12" key="1">
    <citation type="submission" date="2016-11" db="EMBL/GenBank/DDBJ databases">
        <authorList>
            <person name="Varghese N."/>
            <person name="Submissions S."/>
        </authorList>
    </citation>
    <scope>NUCLEOTIDE SEQUENCE [LARGE SCALE GENOMIC DNA]</scope>
    <source>
        <strain evidence="12">DSM 29326</strain>
    </source>
</reference>
<evidence type="ECO:0000313" key="11">
    <source>
        <dbReference type="EMBL" id="SHF84036.1"/>
    </source>
</evidence>
<organism evidence="11 12">
    <name type="scientific">Loktanella atrilutea</name>
    <dbReference type="NCBI Taxonomy" id="366533"/>
    <lineage>
        <taxon>Bacteria</taxon>
        <taxon>Pseudomonadati</taxon>
        <taxon>Pseudomonadota</taxon>
        <taxon>Alphaproteobacteria</taxon>
        <taxon>Rhodobacterales</taxon>
        <taxon>Roseobacteraceae</taxon>
        <taxon>Loktanella</taxon>
    </lineage>
</organism>
<evidence type="ECO:0000259" key="10">
    <source>
        <dbReference type="Pfam" id="PF02397"/>
    </source>
</evidence>
<gene>
    <name evidence="11" type="ORF">SAMN05444339_11548</name>
</gene>
<keyword evidence="3" id="KW-1003">Cell membrane</keyword>
<dbReference type="GO" id="GO:0005886">
    <property type="term" value="C:plasma membrane"/>
    <property type="evidence" value="ECO:0007669"/>
    <property type="project" value="UniProtKB-SubCell"/>
</dbReference>
<protein>
    <submittedName>
        <fullName evidence="11">Sugar transferase involved in LPS biosynthesis (Colanic, teichoic acid)</fullName>
    </submittedName>
</protein>
<keyword evidence="5 9" id="KW-0812">Transmembrane</keyword>
<keyword evidence="6 9" id="KW-1133">Transmembrane helix</keyword>
<evidence type="ECO:0000256" key="1">
    <source>
        <dbReference type="ARBA" id="ARBA00004236"/>
    </source>
</evidence>
<evidence type="ECO:0000256" key="4">
    <source>
        <dbReference type="ARBA" id="ARBA00022679"/>
    </source>
</evidence>
<accession>A0A1M5EY19</accession>
<evidence type="ECO:0000256" key="3">
    <source>
        <dbReference type="ARBA" id="ARBA00022475"/>
    </source>
</evidence>
<dbReference type="Proteomes" id="UP000183987">
    <property type="component" value="Unassembled WGS sequence"/>
</dbReference>
<dbReference type="OrthoDB" id="9808602at2"/>
<sequence>MTIHYEELTLDKTAEVVARPTSPDITKPVPFWAYRRMGKRTFDLTAVLLFLPFAALIIGGLAACIALLGGAPFYTQERVGRGGTTYRIWKLRTMVQDADRRLEEHLRTDPAAKQEWDHTQKLRNDPRITPIGRFLRASSMDELPQLWNVLRGDMSLIGPRPMMPSQVTLYPGTAYYQLRPGISGSWQVSARNESSFAERAVFDTSYDHKVSLSEDMRIFVATIRVVLRATGH</sequence>
<dbReference type="GO" id="GO:0016780">
    <property type="term" value="F:phosphotransferase activity, for other substituted phosphate groups"/>
    <property type="evidence" value="ECO:0007669"/>
    <property type="project" value="TreeGrafter"/>
</dbReference>
<keyword evidence="7 9" id="KW-0472">Membrane</keyword>
<evidence type="ECO:0000256" key="2">
    <source>
        <dbReference type="ARBA" id="ARBA00006464"/>
    </source>
</evidence>
<keyword evidence="8" id="KW-0270">Exopolysaccharide synthesis</keyword>
<dbReference type="GO" id="GO:0000271">
    <property type="term" value="P:polysaccharide biosynthetic process"/>
    <property type="evidence" value="ECO:0007669"/>
    <property type="project" value="UniProtKB-KW"/>
</dbReference>
<comment type="similarity">
    <text evidence="2">Belongs to the bacterial sugar transferase family.</text>
</comment>
<feature type="domain" description="Bacterial sugar transferase" evidence="10">
    <location>
        <begin position="39"/>
        <end position="227"/>
    </location>
</feature>
<evidence type="ECO:0000256" key="5">
    <source>
        <dbReference type="ARBA" id="ARBA00022692"/>
    </source>
</evidence>
<evidence type="ECO:0000256" key="7">
    <source>
        <dbReference type="ARBA" id="ARBA00023136"/>
    </source>
</evidence>
<dbReference type="RefSeq" id="WP_072858752.1">
    <property type="nucleotide sequence ID" value="NZ_FQUE01000015.1"/>
</dbReference>
<name>A0A1M5EY19_LOKAT</name>
<dbReference type="AlphaFoldDB" id="A0A1M5EY19"/>
<evidence type="ECO:0000256" key="8">
    <source>
        <dbReference type="ARBA" id="ARBA00023169"/>
    </source>
</evidence>
<dbReference type="PANTHER" id="PTHR30576">
    <property type="entry name" value="COLANIC BIOSYNTHESIS UDP-GLUCOSE LIPID CARRIER TRANSFERASE"/>
    <property type="match status" value="1"/>
</dbReference>
<dbReference type="PANTHER" id="PTHR30576:SF4">
    <property type="entry name" value="UNDECAPRENYL-PHOSPHATE GALACTOSE PHOSPHOTRANSFERASE"/>
    <property type="match status" value="1"/>
</dbReference>
<feature type="transmembrane region" description="Helical" evidence="9">
    <location>
        <begin position="44"/>
        <end position="68"/>
    </location>
</feature>
<dbReference type="EMBL" id="FQUE01000015">
    <property type="protein sequence ID" value="SHF84036.1"/>
    <property type="molecule type" value="Genomic_DNA"/>
</dbReference>
<comment type="subcellular location">
    <subcellularLocation>
        <location evidence="1">Cell membrane</location>
    </subcellularLocation>
</comment>
<evidence type="ECO:0000256" key="6">
    <source>
        <dbReference type="ARBA" id="ARBA00022989"/>
    </source>
</evidence>
<keyword evidence="12" id="KW-1185">Reference proteome</keyword>
<evidence type="ECO:0000313" key="12">
    <source>
        <dbReference type="Proteomes" id="UP000183987"/>
    </source>
</evidence>
<keyword evidence="4 11" id="KW-0808">Transferase</keyword>
<dbReference type="STRING" id="366533.SAMN05444339_11548"/>
<evidence type="ECO:0000256" key="9">
    <source>
        <dbReference type="SAM" id="Phobius"/>
    </source>
</evidence>